<reference evidence="2 3" key="1">
    <citation type="submission" date="2018-04" db="EMBL/GenBank/DDBJ databases">
        <title>Genomic Encyclopedia of Archaeal and Bacterial Type Strains, Phase II (KMG-II): from individual species to whole genera.</title>
        <authorList>
            <person name="Goeker M."/>
        </authorList>
    </citation>
    <scope>NUCLEOTIDE SEQUENCE [LARGE SCALE GENOMIC DNA]</scope>
    <source>
        <strain evidence="2 3">DSM 19783</strain>
    </source>
</reference>
<evidence type="ECO:0000313" key="2">
    <source>
        <dbReference type="EMBL" id="PTW50157.1"/>
    </source>
</evidence>
<keyword evidence="3" id="KW-1185">Reference proteome</keyword>
<comment type="caution">
    <text evidence="2">The sequence shown here is derived from an EMBL/GenBank/DDBJ whole genome shotgun (WGS) entry which is preliminary data.</text>
</comment>
<dbReference type="Proteomes" id="UP000244037">
    <property type="component" value="Unassembled WGS sequence"/>
</dbReference>
<dbReference type="EMBL" id="QAYC01000005">
    <property type="protein sequence ID" value="PTW50157.1"/>
    <property type="molecule type" value="Genomic_DNA"/>
</dbReference>
<gene>
    <name evidence="2" type="ORF">C8N38_105114</name>
</gene>
<sequence>MPHQKITQALVDGLPYQDSGTLWVHDTELAGVNLSIGQRTKTYYAAGEHGNRFIRVKIGRADVTKANVARGCARPKSSRCTGTRLTSTRARSGSAWVARLSPVMRQLHAAGEKLFVDHAGATVEGACPETGEVRQAQPFVAAPAPRQTAPPACSYPQGSSGTFAERASSTRSARREKPLHTTVVHGGGSEARSRWPAGRAIALTQNSRSRGEGGAVRLQDSSASFRPWKC</sequence>
<feature type="compositionally biased region" description="Low complexity" evidence="1">
    <location>
        <begin position="142"/>
        <end position="152"/>
    </location>
</feature>
<protein>
    <recommendedName>
        <fullName evidence="4">Integrase-like protein</fullName>
    </recommendedName>
</protein>
<organism evidence="2 3">
    <name type="scientific">Rhodovulum kholense</name>
    <dbReference type="NCBI Taxonomy" id="453584"/>
    <lineage>
        <taxon>Bacteria</taxon>
        <taxon>Pseudomonadati</taxon>
        <taxon>Pseudomonadota</taxon>
        <taxon>Alphaproteobacteria</taxon>
        <taxon>Rhodobacterales</taxon>
        <taxon>Paracoccaceae</taxon>
        <taxon>Rhodovulum</taxon>
    </lineage>
</organism>
<feature type="region of interest" description="Disordered" evidence="1">
    <location>
        <begin position="142"/>
        <end position="230"/>
    </location>
</feature>
<proteinExistence type="predicted"/>
<name>A0A8E3AQU2_9RHOB</name>
<accession>A0A8E3AQU2</accession>
<evidence type="ECO:0008006" key="4">
    <source>
        <dbReference type="Google" id="ProtNLM"/>
    </source>
</evidence>
<dbReference type="AlphaFoldDB" id="A0A8E3AQU2"/>
<evidence type="ECO:0000313" key="3">
    <source>
        <dbReference type="Proteomes" id="UP000244037"/>
    </source>
</evidence>
<evidence type="ECO:0000256" key="1">
    <source>
        <dbReference type="SAM" id="MobiDB-lite"/>
    </source>
</evidence>